<dbReference type="CDD" id="cd05652">
    <property type="entry name" value="M20_ArgE_DapE-like_fungal"/>
    <property type="match status" value="1"/>
</dbReference>
<dbReference type="PANTHER" id="PTHR43808:SF8">
    <property type="entry name" value="PEPTIDASE M20 DIMERISATION DOMAIN-CONTAINING PROTEIN"/>
    <property type="match status" value="1"/>
</dbReference>
<dbReference type="KEGG" id="cdet:87942650"/>
<keyword evidence="3" id="KW-0479">Metal-binding</keyword>
<dbReference type="Proteomes" id="UP001322277">
    <property type="component" value="Chromosome 4"/>
</dbReference>
<dbReference type="InterPro" id="IPR001261">
    <property type="entry name" value="ArgE/DapE_CS"/>
</dbReference>
<evidence type="ECO:0000313" key="8">
    <source>
        <dbReference type="EMBL" id="WQF81133.1"/>
    </source>
</evidence>
<feature type="domain" description="Peptidase M20 dimerisation" evidence="7">
    <location>
        <begin position="195"/>
        <end position="291"/>
    </location>
</feature>
<evidence type="ECO:0000256" key="1">
    <source>
        <dbReference type="ARBA" id="ARBA00001947"/>
    </source>
</evidence>
<dbReference type="Pfam" id="PF07687">
    <property type="entry name" value="M20_dimer"/>
    <property type="match status" value="1"/>
</dbReference>
<dbReference type="SUPFAM" id="SSF55031">
    <property type="entry name" value="Bacterial exopeptidase dimerisation domain"/>
    <property type="match status" value="1"/>
</dbReference>
<evidence type="ECO:0000256" key="5">
    <source>
        <dbReference type="ARBA" id="ARBA00022833"/>
    </source>
</evidence>
<evidence type="ECO:0000256" key="4">
    <source>
        <dbReference type="ARBA" id="ARBA00022801"/>
    </source>
</evidence>
<evidence type="ECO:0000256" key="3">
    <source>
        <dbReference type="ARBA" id="ARBA00022723"/>
    </source>
</evidence>
<dbReference type="PROSITE" id="PS00758">
    <property type="entry name" value="ARGE_DAPE_CPG2_1"/>
    <property type="match status" value="1"/>
</dbReference>
<dbReference type="AlphaFoldDB" id="A0AAX4IDU9"/>
<keyword evidence="4" id="KW-0378">Hydrolase</keyword>
<feature type="signal peptide" evidence="6">
    <location>
        <begin position="1"/>
        <end position="21"/>
    </location>
</feature>
<dbReference type="GeneID" id="87942650"/>
<feature type="chain" id="PRO_5043343379" evidence="6">
    <location>
        <begin position="22"/>
        <end position="396"/>
    </location>
</feature>
<dbReference type="GO" id="GO:0016787">
    <property type="term" value="F:hydrolase activity"/>
    <property type="evidence" value="ECO:0007669"/>
    <property type="project" value="UniProtKB-KW"/>
</dbReference>
<protein>
    <submittedName>
        <fullName evidence="8">Peptidase M20, bacterial exopeptidase dimerization domain-containing protein</fullName>
    </submittedName>
</protein>
<gene>
    <name evidence="8" type="ORF">CDEST_06147</name>
</gene>
<evidence type="ECO:0000259" key="7">
    <source>
        <dbReference type="Pfam" id="PF07687"/>
    </source>
</evidence>
<dbReference type="InterPro" id="IPR002933">
    <property type="entry name" value="Peptidase_M20"/>
</dbReference>
<dbReference type="InterPro" id="IPR050072">
    <property type="entry name" value="Peptidase_M20A"/>
</dbReference>
<accession>A0AAX4IDU9</accession>
<evidence type="ECO:0000313" key="9">
    <source>
        <dbReference type="Proteomes" id="UP001322277"/>
    </source>
</evidence>
<dbReference type="RefSeq" id="XP_062778357.1">
    <property type="nucleotide sequence ID" value="XM_062922306.1"/>
</dbReference>
<dbReference type="EMBL" id="CP137308">
    <property type="protein sequence ID" value="WQF81133.1"/>
    <property type="molecule type" value="Genomic_DNA"/>
</dbReference>
<dbReference type="PANTHER" id="PTHR43808">
    <property type="entry name" value="ACETYLORNITHINE DEACETYLASE"/>
    <property type="match status" value="1"/>
</dbReference>
<evidence type="ECO:0000256" key="6">
    <source>
        <dbReference type="SAM" id="SignalP"/>
    </source>
</evidence>
<dbReference type="Gene3D" id="3.40.630.10">
    <property type="entry name" value="Zn peptidases"/>
    <property type="match status" value="1"/>
</dbReference>
<dbReference type="PROSITE" id="PS00759">
    <property type="entry name" value="ARGE_DAPE_CPG2_2"/>
    <property type="match status" value="1"/>
</dbReference>
<dbReference type="InterPro" id="IPR036264">
    <property type="entry name" value="Bact_exopeptidase_dim_dom"/>
</dbReference>
<keyword evidence="6" id="KW-0732">Signal</keyword>
<dbReference type="GO" id="GO:0046872">
    <property type="term" value="F:metal ion binding"/>
    <property type="evidence" value="ECO:0007669"/>
    <property type="project" value="UniProtKB-KW"/>
</dbReference>
<dbReference type="SUPFAM" id="SSF53187">
    <property type="entry name" value="Zn-dependent exopeptidases"/>
    <property type="match status" value="1"/>
</dbReference>
<comment type="similarity">
    <text evidence="2">Belongs to the peptidase M20A family.</text>
</comment>
<dbReference type="Gene3D" id="3.30.70.360">
    <property type="match status" value="1"/>
</dbReference>
<comment type="cofactor">
    <cofactor evidence="1">
        <name>Zn(2+)</name>
        <dbReference type="ChEBI" id="CHEBI:29105"/>
    </cofactor>
</comment>
<dbReference type="InterPro" id="IPR011650">
    <property type="entry name" value="Peptidase_M20_dimer"/>
</dbReference>
<keyword evidence="9" id="KW-1185">Reference proteome</keyword>
<sequence length="396" mass="43570">MAYRFFFFLSILSASVCVADDAEIIDLHKSLVSIQSTTKTGDPQTDERNVQTFIETWLKETAEKNNFRINIERQQVTEGRDNLYVYTGTERSTSVMMTSHVDTVPPHFGYRVEGDKIYGRGANDAKGCVAAMMIAFRDLIINKQVKEEGDLSLLFVVGEEIGGEGMTEVPKLGLTWDTVIFGEPTDSKLASGQIGGMVFNITTLGKTVHSGFPELGINAIDCLRIIMDALHLVLDGLDSNPKYGQNSLTIAQIRGGVADNAVPPSAWVSGSYRLTVSPSQVVEKIGRLINEKACPKTQYDPSDPDKPCKSVVVKYPLQEDPLDIDHDVPGFETFGARFGSDISLLKGQHHKYLFGPGSILTAHKPDEFVTKQELVQAVDGYKKIVQFRLQGETNAS</sequence>
<evidence type="ECO:0000256" key="2">
    <source>
        <dbReference type="ARBA" id="ARBA00006247"/>
    </source>
</evidence>
<keyword evidence="5" id="KW-0862">Zinc</keyword>
<dbReference type="Pfam" id="PF01546">
    <property type="entry name" value="Peptidase_M20"/>
    <property type="match status" value="1"/>
</dbReference>
<organism evidence="8 9">
    <name type="scientific">Colletotrichum destructivum</name>
    <dbReference type="NCBI Taxonomy" id="34406"/>
    <lineage>
        <taxon>Eukaryota</taxon>
        <taxon>Fungi</taxon>
        <taxon>Dikarya</taxon>
        <taxon>Ascomycota</taxon>
        <taxon>Pezizomycotina</taxon>
        <taxon>Sordariomycetes</taxon>
        <taxon>Hypocreomycetidae</taxon>
        <taxon>Glomerellales</taxon>
        <taxon>Glomerellaceae</taxon>
        <taxon>Colletotrichum</taxon>
        <taxon>Colletotrichum destructivum species complex</taxon>
    </lineage>
</organism>
<reference evidence="9" key="1">
    <citation type="journal article" date="2023" name="bioRxiv">
        <title>Complete genome of the Medicago anthracnose fungus, Colletotrichum destructivum, reveals a mini-chromosome-like region within a core chromosome.</title>
        <authorList>
            <person name="Lapalu N."/>
            <person name="Simon A."/>
            <person name="Lu A."/>
            <person name="Plaumann P.-L."/>
            <person name="Amselem J."/>
            <person name="Pigne S."/>
            <person name="Auger A."/>
            <person name="Koch C."/>
            <person name="Dallery J.-F."/>
            <person name="O'Connell R.J."/>
        </authorList>
    </citation>
    <scope>NUCLEOTIDE SEQUENCE [LARGE SCALE GENOMIC DNA]</scope>
    <source>
        <strain evidence="9">CBS 520.97</strain>
    </source>
</reference>
<proteinExistence type="inferred from homology"/>
<name>A0AAX4IDU9_9PEZI</name>